<protein>
    <recommendedName>
        <fullName evidence="6">Big-1 domain-containing protein</fullName>
    </recommendedName>
</protein>
<evidence type="ECO:0000256" key="5">
    <source>
        <dbReference type="SAM" id="SignalP"/>
    </source>
</evidence>
<dbReference type="InterPro" id="IPR003344">
    <property type="entry name" value="Big_1_dom"/>
</dbReference>
<dbReference type="Pfam" id="PF02412">
    <property type="entry name" value="TSP_3"/>
    <property type="match status" value="2"/>
</dbReference>
<dbReference type="SUPFAM" id="SSF49373">
    <property type="entry name" value="Invasin/intimin cell-adhesion fragments"/>
    <property type="match status" value="7"/>
</dbReference>
<dbReference type="InterPro" id="IPR003367">
    <property type="entry name" value="Thrombospondin_3-like_rpt"/>
</dbReference>
<dbReference type="NCBIfam" id="TIGR04183">
    <property type="entry name" value="Por_Secre_tail"/>
    <property type="match status" value="1"/>
</dbReference>
<accession>A0ABQ1QT38</accession>
<dbReference type="Gene3D" id="4.10.1080.10">
    <property type="entry name" value="TSP type-3 repeat"/>
    <property type="match status" value="1"/>
</dbReference>
<dbReference type="InterPro" id="IPR008964">
    <property type="entry name" value="Invasin/intimin_cell_adhesion"/>
</dbReference>
<evidence type="ECO:0000256" key="1">
    <source>
        <dbReference type="ARBA" id="ARBA00010116"/>
    </source>
</evidence>
<dbReference type="SMART" id="SM00710">
    <property type="entry name" value="PbH1"/>
    <property type="match status" value="12"/>
</dbReference>
<name>A0ABQ1QT38_9FLAO</name>
<evidence type="ECO:0000313" key="8">
    <source>
        <dbReference type="Proteomes" id="UP000625780"/>
    </source>
</evidence>
<keyword evidence="8" id="KW-1185">Reference proteome</keyword>
<dbReference type="InterPro" id="IPR006626">
    <property type="entry name" value="PbH1"/>
</dbReference>
<feature type="domain" description="Big-1" evidence="6">
    <location>
        <begin position="790"/>
        <end position="882"/>
    </location>
</feature>
<dbReference type="SUPFAM" id="SSF51126">
    <property type="entry name" value="Pectin lyase-like"/>
    <property type="match status" value="1"/>
</dbReference>
<evidence type="ECO:0000256" key="3">
    <source>
        <dbReference type="ARBA" id="ARBA00022837"/>
    </source>
</evidence>
<comment type="caution">
    <text evidence="7">The sequence shown here is derived from an EMBL/GenBank/DDBJ whole genome shotgun (WGS) entry which is preliminary data.</text>
</comment>
<dbReference type="PANTHER" id="PTHR10199">
    <property type="entry name" value="THROMBOSPONDIN"/>
    <property type="match status" value="1"/>
</dbReference>
<dbReference type="PROSITE" id="PS51127">
    <property type="entry name" value="BIG1"/>
    <property type="match status" value="2"/>
</dbReference>
<organism evidence="7 8">
    <name type="scientific">Muriicola marianensis</name>
    <dbReference type="NCBI Taxonomy" id="1324801"/>
    <lineage>
        <taxon>Bacteria</taxon>
        <taxon>Pseudomonadati</taxon>
        <taxon>Bacteroidota</taxon>
        <taxon>Flavobacteriia</taxon>
        <taxon>Flavobacteriales</taxon>
        <taxon>Flavobacteriaceae</taxon>
        <taxon>Muriicola</taxon>
    </lineage>
</organism>
<evidence type="ECO:0000256" key="4">
    <source>
        <dbReference type="SAM" id="MobiDB-lite"/>
    </source>
</evidence>
<dbReference type="InterPro" id="IPR013783">
    <property type="entry name" value="Ig-like_fold"/>
</dbReference>
<keyword evidence="2 5" id="KW-0732">Signal</keyword>
<gene>
    <name evidence="7" type="ORF">GCM10011361_04950</name>
</gene>
<reference evidence="8" key="1">
    <citation type="journal article" date="2019" name="Int. J. Syst. Evol. Microbiol.">
        <title>The Global Catalogue of Microorganisms (GCM) 10K type strain sequencing project: providing services to taxonomists for standard genome sequencing and annotation.</title>
        <authorList>
            <consortium name="The Broad Institute Genomics Platform"/>
            <consortium name="The Broad Institute Genome Sequencing Center for Infectious Disease"/>
            <person name="Wu L."/>
            <person name="Ma J."/>
        </authorList>
    </citation>
    <scope>NUCLEOTIDE SEQUENCE [LARGE SCALE GENOMIC DNA]</scope>
    <source>
        <strain evidence="8">CGMCC 1.12606</strain>
    </source>
</reference>
<evidence type="ECO:0000259" key="6">
    <source>
        <dbReference type="PROSITE" id="PS51127"/>
    </source>
</evidence>
<dbReference type="InterPro" id="IPR015217">
    <property type="entry name" value="Invasin_dom_3"/>
</dbReference>
<dbReference type="Gene3D" id="2.60.40.10">
    <property type="entry name" value="Immunoglobulins"/>
    <property type="match status" value="6"/>
</dbReference>
<dbReference type="Proteomes" id="UP000625780">
    <property type="component" value="Unassembled WGS sequence"/>
</dbReference>
<dbReference type="SUPFAM" id="SSF103647">
    <property type="entry name" value="TSP type-3 repeat"/>
    <property type="match status" value="1"/>
</dbReference>
<dbReference type="Gene3D" id="2.160.20.10">
    <property type="entry name" value="Single-stranded right-handed beta-helix, Pectin lyase-like"/>
    <property type="match status" value="1"/>
</dbReference>
<feature type="chain" id="PRO_5047046593" description="Big-1 domain-containing protein" evidence="5">
    <location>
        <begin position="23"/>
        <end position="1791"/>
    </location>
</feature>
<feature type="compositionally biased region" description="Polar residues" evidence="4">
    <location>
        <begin position="724"/>
        <end position="736"/>
    </location>
</feature>
<dbReference type="InterPro" id="IPR028974">
    <property type="entry name" value="TSP_type-3_rpt"/>
</dbReference>
<dbReference type="RefSeq" id="WP_188369122.1">
    <property type="nucleotide sequence ID" value="NZ_BMFH01000001.1"/>
</dbReference>
<feature type="domain" description="Big-1" evidence="6">
    <location>
        <begin position="990"/>
        <end position="1082"/>
    </location>
</feature>
<dbReference type="Pfam" id="PF09134">
    <property type="entry name" value="Invasin_D3"/>
    <property type="match status" value="7"/>
</dbReference>
<dbReference type="InterPro" id="IPR026444">
    <property type="entry name" value="Secre_tail"/>
</dbReference>
<evidence type="ECO:0000256" key="2">
    <source>
        <dbReference type="ARBA" id="ARBA00022729"/>
    </source>
</evidence>
<feature type="region of interest" description="Disordered" evidence="4">
    <location>
        <begin position="721"/>
        <end position="740"/>
    </location>
</feature>
<keyword evidence="3" id="KW-0106">Calcium</keyword>
<evidence type="ECO:0000313" key="7">
    <source>
        <dbReference type="EMBL" id="GGD40832.1"/>
    </source>
</evidence>
<comment type="similarity">
    <text evidence="1">Belongs to the intimin/invasin family.</text>
</comment>
<sequence>MLIKIHRICLLAFLFISVYGSAQVQVTATAGTASGNYPTLKSAFDQINNGNHRGDITIEITSDLIETSTATLDHSGSGPSNYSSILITPSGGATRTISGNLGSSGLIHFNGADNVTIDGLKASGNALTFRNDNTGAPTIRFSSTNNATQDNIIENCTVLGSNTSSSSGVIQLQWANSNQIINNEIGPSGSNYPTNLIYAGYYYYGDSDNNTISGNHLFDYGNPNSTQAAAVYAQYAIHWSITDNRIYQSTPKSFTNTNFRLYYGIYLRDGSGHQVNNNIIGYADASANGTTDLNFTGANSSVDIYPIFLTSDGTDPSTIDGNTISGFAVNGSTEHINIYPIFYEGTYGSSYTTLRTASIANNIIGSATNPNAITLSTTGYMRIRGIMLGNPGSSLNYLYDVDITGNSIGGISIPTTASPLGYFNGISTKGYQGSTVTVSGNTIGFPGAPVEIGDTPTANQFSYSGIYVAYMGYEHVTIDQNLVQNLRSYSTTYDSNGIELFKYNPSNAYTITGNTIRDLQGEDDLSGIRSQYNPSGSLYSGNTVYNLSSTKNAYGLYLGEKNSIIENNMVHSLVTTSGTGAVAGIYMRSYQSPVNTVKNNIVSLGQDVNGTPLENVNIYGIFDNTNGASSDYYFNTVSIHGSGSTGNLNSYAFYRLYSNYNSVVKNNIFANYRTNNGGSGKHYAIRLRNNMSMTLDHNRYHAASPDGVLADFNGTDRATLADWQGSTGQDSNSSEGDPQFVEETSIDPFDYFPGSVQAGETIAGISTDFKGALRNDPPSVGAIEGLYTINSTITVTPDTLPADGSSTALVLVQLIDENNTPLATGGAVVDVTASLGTLSPVTDNGDGTYTATLTSPLTTGTATLTFTVNGFKGMNSASATFTAGSPDTVTSTITATPISVPADGLSTSSILVQLFDSNSNPITSGGETVVVSSTLGTVSAVTDLGDGSYSAVLTSDTVAGIAEVSFTINGDTANASAQVEFTAGTPDPATATITASPTSIVADGMSTANILIQLFDTHNNPILSGGETVVVTSTLESISAVTDLGDGTYSAVLTSGTATGNAELSFTINGEAATATTTVEFTAGAPDPSTATISVSPTNIVADGISTSNILIQLFDSNNNPISSGGETIAVSSTLGTVSDVTDLGNGSYSAVLTSGTVTGNAELSFTIIGDTATATASVEFTAGAPDTSTATISASPTNIVADGTSTSNILIQLFDSNDNPISSGGETIAVSSTLGTVSDVTDLGNGSYSAVLTSGTVAGYAEVSFSINGDMATATAVVEFIAGIPDPMTANITANPTSITADGTSTSNILIQLFDSNNNPILSGGENVVVSSTLGAISDVTDLGDGSYSAVLTSGTVTGNAEVSFTINGDQATATESVEFTAGAPDPTMAAISASPTSIMADGVSTSDILIQLFDSNNNPITSGGEAMLVFTTLGSVSTVTDLGNGSYSAVLTSGTVAGDAILSFTINGINSTSTVTVTFTPYDSDGDGIPDSDDNCPDSFNPAQEDLDGDGLGDGCDPDMDGDGVLNTEDECQASAPGVAVDARGCEIFTLPVSNYQIEVASPSCTLEGDGAVEIRVQDTQYTYVITISGRTPIQFDASLSSTLQVSGLTTGTYQVCIGVMSQPNYEECFEITIQERSPLDVSYSIDKDSRELSLDLSGADNYRILINGVEEISTSNRFTKILPSGLHHVEVFTDWDCQGRFEAKVFVPLRVTAHPNPTSGPTQVYIPGTDTSVSIYVYNPEGVMVSGRSYQISTTRYVDLNLAGLASGIYVVHIRSASLNQNFKIIKQ</sequence>
<feature type="signal peptide" evidence="5">
    <location>
        <begin position="1"/>
        <end position="22"/>
    </location>
</feature>
<proteinExistence type="inferred from homology"/>
<dbReference type="InterPro" id="IPR012334">
    <property type="entry name" value="Pectin_lyas_fold"/>
</dbReference>
<dbReference type="EMBL" id="BMFH01000001">
    <property type="protein sequence ID" value="GGD40832.1"/>
    <property type="molecule type" value="Genomic_DNA"/>
</dbReference>
<dbReference type="InterPro" id="IPR011050">
    <property type="entry name" value="Pectin_lyase_fold/virulence"/>
</dbReference>